<keyword evidence="3" id="KW-1185">Reference proteome</keyword>
<dbReference type="InterPro" id="IPR011009">
    <property type="entry name" value="Kinase-like_dom_sf"/>
</dbReference>
<dbReference type="GO" id="GO:0005737">
    <property type="term" value="C:cytoplasm"/>
    <property type="evidence" value="ECO:0007669"/>
    <property type="project" value="TreeGrafter"/>
</dbReference>
<dbReference type="InterPro" id="IPR000719">
    <property type="entry name" value="Prot_kinase_dom"/>
</dbReference>
<reference evidence="2 3" key="1">
    <citation type="submission" date="2016-09" db="EMBL/GenBank/DDBJ databases">
        <title>Extensive genetic diversity and differential bi-allelic expression allows diatom success in the polar Southern Ocean.</title>
        <authorList>
            <consortium name="DOE Joint Genome Institute"/>
            <person name="Mock T."/>
            <person name="Otillar R.P."/>
            <person name="Strauss J."/>
            <person name="Dupont C."/>
            <person name="Frickenhaus S."/>
            <person name="Maumus F."/>
            <person name="Mcmullan M."/>
            <person name="Sanges R."/>
            <person name="Schmutz J."/>
            <person name="Toseland A."/>
            <person name="Valas R."/>
            <person name="Veluchamy A."/>
            <person name="Ward B.J."/>
            <person name="Allen A."/>
            <person name="Barry K."/>
            <person name="Falciatore A."/>
            <person name="Ferrante M."/>
            <person name="Fortunato A.E."/>
            <person name="Gloeckner G."/>
            <person name="Gruber A."/>
            <person name="Hipkin R."/>
            <person name="Janech M."/>
            <person name="Kroth P."/>
            <person name="Leese F."/>
            <person name="Lindquist E."/>
            <person name="Lyon B.R."/>
            <person name="Martin J."/>
            <person name="Mayer C."/>
            <person name="Parker M."/>
            <person name="Quesneville H."/>
            <person name="Raymond J."/>
            <person name="Uhlig C."/>
            <person name="Valentin K.U."/>
            <person name="Worden A.Z."/>
            <person name="Armbrust E.V."/>
            <person name="Bowler C."/>
            <person name="Green B."/>
            <person name="Moulton V."/>
            <person name="Van Oosterhout C."/>
            <person name="Grigoriev I."/>
        </authorList>
    </citation>
    <scope>NUCLEOTIDE SEQUENCE [LARGE SCALE GENOMIC DNA]</scope>
    <source>
        <strain evidence="2 3">CCMP1102</strain>
    </source>
</reference>
<sequence length="284" mass="32176">MEVLTASSYVVDSYGFCGQSVLTAEAMSSGRTFIKDPKHKWLDRLRIARDLARGLADLHAFSPQRYNNDGSSSSISSSTIIPLSSSKASLRNNKGIRKQQQQKENQKNPLIFAHHDINFANVIVIDPGKIQWNDFNLGIIARYDRNKINSTSYGINKGFQHRHLCPVPIRYASPLWRSPEEILNQTGYLTLRDGNTPQAADVYSLGNVLFQVLTRHQPWTHLETKNETKLVTKGVTKSDKEYSLSIISNAKMDGKLPNLPDRYVSRDEAKILWQAVQNCYERNP</sequence>
<dbReference type="SUPFAM" id="SSF56112">
    <property type="entry name" value="Protein kinase-like (PK-like)"/>
    <property type="match status" value="1"/>
</dbReference>
<dbReference type="PANTHER" id="PTHR23257:SF958">
    <property type="entry name" value="SERINE_THREONINE-PROTEIN KINASE WNK4"/>
    <property type="match status" value="1"/>
</dbReference>
<dbReference type="KEGG" id="fcy:FRACYDRAFT_218475"/>
<dbReference type="GO" id="GO:0004672">
    <property type="term" value="F:protein kinase activity"/>
    <property type="evidence" value="ECO:0007669"/>
    <property type="project" value="InterPro"/>
</dbReference>
<proteinExistence type="predicted"/>
<dbReference type="AlphaFoldDB" id="A0A1E7FCW0"/>
<evidence type="ECO:0000313" key="3">
    <source>
        <dbReference type="Proteomes" id="UP000095751"/>
    </source>
</evidence>
<dbReference type="EMBL" id="KV784359">
    <property type="protein sequence ID" value="OEU15895.1"/>
    <property type="molecule type" value="Genomic_DNA"/>
</dbReference>
<dbReference type="PANTHER" id="PTHR23257">
    <property type="entry name" value="SERINE-THREONINE PROTEIN KINASE"/>
    <property type="match status" value="1"/>
</dbReference>
<feature type="non-terminal residue" evidence="2">
    <location>
        <position position="1"/>
    </location>
</feature>
<organism evidence="2 3">
    <name type="scientific">Fragilariopsis cylindrus CCMP1102</name>
    <dbReference type="NCBI Taxonomy" id="635003"/>
    <lineage>
        <taxon>Eukaryota</taxon>
        <taxon>Sar</taxon>
        <taxon>Stramenopiles</taxon>
        <taxon>Ochrophyta</taxon>
        <taxon>Bacillariophyta</taxon>
        <taxon>Bacillariophyceae</taxon>
        <taxon>Bacillariophycidae</taxon>
        <taxon>Bacillariales</taxon>
        <taxon>Bacillariaceae</taxon>
        <taxon>Fragilariopsis</taxon>
    </lineage>
</organism>
<protein>
    <recommendedName>
        <fullName evidence="1">Protein kinase domain-containing protein</fullName>
    </recommendedName>
</protein>
<dbReference type="Proteomes" id="UP000095751">
    <property type="component" value="Unassembled WGS sequence"/>
</dbReference>
<feature type="non-terminal residue" evidence="2">
    <location>
        <position position="284"/>
    </location>
</feature>
<dbReference type="PROSITE" id="PS50011">
    <property type="entry name" value="PROTEIN_KINASE_DOM"/>
    <property type="match status" value="1"/>
</dbReference>
<feature type="domain" description="Protein kinase" evidence="1">
    <location>
        <begin position="1"/>
        <end position="284"/>
    </location>
</feature>
<accession>A0A1E7FCW0</accession>
<dbReference type="GO" id="GO:0005524">
    <property type="term" value="F:ATP binding"/>
    <property type="evidence" value="ECO:0007669"/>
    <property type="project" value="InterPro"/>
</dbReference>
<evidence type="ECO:0000313" key="2">
    <source>
        <dbReference type="EMBL" id="OEU15895.1"/>
    </source>
</evidence>
<gene>
    <name evidence="2" type="ORF">FRACYDRAFT_218475</name>
</gene>
<name>A0A1E7FCW0_9STRA</name>
<dbReference type="OrthoDB" id="4062651at2759"/>
<dbReference type="Gene3D" id="1.10.510.10">
    <property type="entry name" value="Transferase(Phosphotransferase) domain 1"/>
    <property type="match status" value="1"/>
</dbReference>
<dbReference type="InParanoid" id="A0A1E7FCW0"/>
<dbReference type="GO" id="GO:0007165">
    <property type="term" value="P:signal transduction"/>
    <property type="evidence" value="ECO:0007669"/>
    <property type="project" value="TreeGrafter"/>
</dbReference>
<dbReference type="InterPro" id="IPR050167">
    <property type="entry name" value="Ser_Thr_protein_kinase"/>
</dbReference>
<evidence type="ECO:0000259" key="1">
    <source>
        <dbReference type="PROSITE" id="PS50011"/>
    </source>
</evidence>